<feature type="compositionally biased region" description="Low complexity" evidence="1">
    <location>
        <begin position="52"/>
        <end position="63"/>
    </location>
</feature>
<evidence type="ECO:0000313" key="3">
    <source>
        <dbReference type="Proteomes" id="UP001158576"/>
    </source>
</evidence>
<feature type="compositionally biased region" description="Low complexity" evidence="1">
    <location>
        <begin position="138"/>
        <end position="170"/>
    </location>
</feature>
<dbReference type="EMBL" id="OU015570">
    <property type="protein sequence ID" value="CAG5101493.1"/>
    <property type="molecule type" value="Genomic_DNA"/>
</dbReference>
<sequence length="510" mass="57530">MLKVGARFKDVELHASYATRPNFPAPLPPYYSPYQYPYPSSRPASAPPSPPSSSSRPSSLPSSPIYPLPPAYHIISPQGSHTGSLLYSADQPIYGARGRQNVDPPIQRPTRRRSQGHPRIPLYQQRLESPARRRHQQQRQQPLREQVQRQQPQRQQPQRQQPQRQQSQREQQQREQRQQPQRQQPKRQSTRHSSQLARQPSPAPTFVPAPTYDPAPATAPTPAPVPEQTLTAAEREAKFADVARWLDVQEDPEPDLIPINSVKRWSIASTLNSVVDDNLSAEGLTGCLKGTKLAKLLKGLPITDEPIDLPSEGWSLLDMEDAINSATASEIYKHLTTAPMVAHPWPDWRIDDLANVKVAYLLVAGFIPLATIPEYDPGAIRWNLQECRMSGTIKPIQKKLLRYNLELKLYQSAISQNEEQIRSSKENDDPSGERERFNTLFNLLRGRDPRSLNHSVSRPDEPILWAICSAARSFEHLVGWLPKHAMAQNLLAANAATRPTESDAFCTLFN</sequence>
<feature type="compositionally biased region" description="Low complexity" evidence="1">
    <location>
        <begin position="34"/>
        <end position="44"/>
    </location>
</feature>
<reference evidence="2 3" key="1">
    <citation type="submission" date="2021-04" db="EMBL/GenBank/DDBJ databases">
        <authorList>
            <person name="Bliznina A."/>
        </authorList>
    </citation>
    <scope>NUCLEOTIDE SEQUENCE [LARGE SCALE GENOMIC DNA]</scope>
</reference>
<accession>A0ABN7SMX5</accession>
<evidence type="ECO:0000313" key="2">
    <source>
        <dbReference type="EMBL" id="CAG5101493.1"/>
    </source>
</evidence>
<dbReference type="Proteomes" id="UP001158576">
    <property type="component" value="Chromosome YSR"/>
</dbReference>
<organism evidence="2 3">
    <name type="scientific">Oikopleura dioica</name>
    <name type="common">Tunicate</name>
    <dbReference type="NCBI Taxonomy" id="34765"/>
    <lineage>
        <taxon>Eukaryota</taxon>
        <taxon>Metazoa</taxon>
        <taxon>Chordata</taxon>
        <taxon>Tunicata</taxon>
        <taxon>Appendicularia</taxon>
        <taxon>Copelata</taxon>
        <taxon>Oikopleuridae</taxon>
        <taxon>Oikopleura</taxon>
    </lineage>
</organism>
<evidence type="ECO:0000256" key="1">
    <source>
        <dbReference type="SAM" id="MobiDB-lite"/>
    </source>
</evidence>
<feature type="compositionally biased region" description="Pro residues" evidence="1">
    <location>
        <begin position="201"/>
        <end position="225"/>
    </location>
</feature>
<gene>
    <name evidence="2" type="ORF">OKIOD_LOCUS8701</name>
</gene>
<keyword evidence="3" id="KW-1185">Reference proteome</keyword>
<proteinExistence type="predicted"/>
<feature type="region of interest" description="Disordered" evidence="1">
    <location>
        <begin position="34"/>
        <end position="225"/>
    </location>
</feature>
<name>A0ABN7SMX5_OIKDI</name>
<protein>
    <submittedName>
        <fullName evidence="2">Oidioi.mRNA.OKI2018_I69.YSR.g17143.t1.cds</fullName>
    </submittedName>
</protein>